<dbReference type="PANTHER" id="PTHR43253:SF1">
    <property type="entry name" value="TRICORN PROTEASE HOMOLOG 2-RELATED"/>
    <property type="match status" value="1"/>
</dbReference>
<dbReference type="SUPFAM" id="SSF50156">
    <property type="entry name" value="PDZ domain-like"/>
    <property type="match status" value="1"/>
</dbReference>
<dbReference type="PIRSF" id="PIRSF036421">
    <property type="entry name" value="Tricorn_protease"/>
    <property type="match status" value="1"/>
</dbReference>
<dbReference type="InterPro" id="IPR015943">
    <property type="entry name" value="WD40/YVTN_repeat-like_dom_sf"/>
</dbReference>
<evidence type="ECO:0000256" key="5">
    <source>
        <dbReference type="ARBA" id="ARBA00022801"/>
    </source>
</evidence>
<evidence type="ECO:0000256" key="9">
    <source>
        <dbReference type="SAM" id="MobiDB-lite"/>
    </source>
</evidence>
<dbReference type="GO" id="GO:0005737">
    <property type="term" value="C:cytoplasm"/>
    <property type="evidence" value="ECO:0007669"/>
    <property type="project" value="UniProtKB-SubCell"/>
</dbReference>
<dbReference type="InterPro" id="IPR029045">
    <property type="entry name" value="ClpP/crotonase-like_dom_sf"/>
</dbReference>
<dbReference type="Pfam" id="PF14684">
    <property type="entry name" value="Tricorn_C1"/>
    <property type="match status" value="1"/>
</dbReference>
<dbReference type="CDD" id="cd07562">
    <property type="entry name" value="Peptidase_S41_TRI"/>
    <property type="match status" value="1"/>
</dbReference>
<comment type="function">
    <text evidence="7">Degrades oligopeptides.</text>
</comment>
<dbReference type="InterPro" id="IPR005151">
    <property type="entry name" value="Tail-specific_protease"/>
</dbReference>
<keyword evidence="12" id="KW-1185">Reference proteome</keyword>
<feature type="active site" description="Charge relay system" evidence="8">
    <location>
        <position position="731"/>
    </location>
</feature>
<evidence type="ECO:0000313" key="12">
    <source>
        <dbReference type="Proteomes" id="UP000252558"/>
    </source>
</evidence>
<dbReference type="SMART" id="SM00245">
    <property type="entry name" value="TSPc"/>
    <property type="match status" value="1"/>
</dbReference>
<dbReference type="GO" id="GO:0008236">
    <property type="term" value="F:serine-type peptidase activity"/>
    <property type="evidence" value="ECO:0007669"/>
    <property type="project" value="UniProtKB-UniRule"/>
</dbReference>
<dbReference type="Gene3D" id="2.30.42.10">
    <property type="match status" value="1"/>
</dbReference>
<protein>
    <recommendedName>
        <fullName evidence="7">Tricorn protease homolog</fullName>
        <ecNumber evidence="7">3.4.21.-</ecNumber>
    </recommendedName>
</protein>
<reference evidence="11 12" key="1">
    <citation type="submission" date="2018-07" db="EMBL/GenBank/DDBJ databases">
        <title>Corallincola holothuriorum sp. nov., a new facultative anaerobe isolated from sea cucumber Apostichopus japonicus.</title>
        <authorList>
            <person name="Xia H."/>
        </authorList>
    </citation>
    <scope>NUCLEOTIDE SEQUENCE [LARGE SCALE GENOMIC DNA]</scope>
    <source>
        <strain evidence="11 12">C4</strain>
    </source>
</reference>
<dbReference type="Pfam" id="PF03572">
    <property type="entry name" value="Peptidase_S41"/>
    <property type="match status" value="1"/>
</dbReference>
<keyword evidence="3 7" id="KW-0963">Cytoplasm</keyword>
<dbReference type="InterPro" id="IPR036034">
    <property type="entry name" value="PDZ_sf"/>
</dbReference>
<dbReference type="Gene3D" id="3.90.226.10">
    <property type="entry name" value="2-enoyl-CoA Hydratase, Chain A, domain 1"/>
    <property type="match status" value="1"/>
</dbReference>
<feature type="active site" description="Nucleophile" evidence="8">
    <location>
        <position position="954"/>
    </location>
</feature>
<accession>A0A368NI12</accession>
<comment type="caution">
    <text evidence="11">The sequence shown here is derived from an EMBL/GenBank/DDBJ whole genome shotgun (WGS) entry which is preliminary data.</text>
</comment>
<comment type="similarity">
    <text evidence="2 7">Belongs to the peptidase S41B family.</text>
</comment>
<comment type="subcellular location">
    <subcellularLocation>
        <location evidence="1 7">Cytoplasm</location>
    </subcellularLocation>
</comment>
<keyword evidence="4 7" id="KW-0645">Protease</keyword>
<evidence type="ECO:0000259" key="10">
    <source>
        <dbReference type="SMART" id="SM00245"/>
    </source>
</evidence>
<dbReference type="PANTHER" id="PTHR43253">
    <property type="entry name" value="TRICORN PROTEASE HOMOLOG 2-RELATED"/>
    <property type="match status" value="1"/>
</dbReference>
<evidence type="ECO:0000256" key="6">
    <source>
        <dbReference type="ARBA" id="ARBA00022825"/>
    </source>
</evidence>
<dbReference type="Gene3D" id="2.120.10.60">
    <property type="entry name" value="Tricorn protease N-terminal domain"/>
    <property type="match status" value="1"/>
</dbReference>
<dbReference type="Pfam" id="PF14685">
    <property type="entry name" value="PDZ_Tricorn"/>
    <property type="match status" value="1"/>
</dbReference>
<dbReference type="Gene3D" id="3.30.750.44">
    <property type="match status" value="1"/>
</dbReference>
<evidence type="ECO:0000256" key="3">
    <source>
        <dbReference type="ARBA" id="ARBA00022490"/>
    </source>
</evidence>
<feature type="compositionally biased region" description="Polar residues" evidence="9">
    <location>
        <begin position="336"/>
        <end position="352"/>
    </location>
</feature>
<feature type="domain" description="Tail specific protease" evidence="10">
    <location>
        <begin position="833"/>
        <end position="1023"/>
    </location>
</feature>
<sequence>MGSGAAFADSSAAENTHLLRFADIHKDKVSFVYGGDIYIAATAGGTATRLTSDKGLELFPKFSPDGSQIAFSAEYSGSRQVWVMNTDGSDLKQLTYYNDVGPMAPRGGFDYRVLDWTPDGKHVLFRANRLPWGKRMGRPMLVPVNGGMPIPLAVPEGGGGMLSPDGKTLVYTPIDREWRTWKRYKGGRAQDVWTYDLATNQSQQLTHYDGTDNQPVWVGDNIYFASDREYTLNLFQYQVDGDPIKVTDHNDFDVLWPSAGPEAIVYESGGLLYRYQPGDKNSTLLNIKVAGERPYRQAKFRNVAKFVESFDLSHDGKRALFAARGELFTVPEKNGPTRNLSNTPAAREQSTSWSPDGRYVAYLSDATGEYELYIQQQDGKQAPQQLTKNSSIWKFAPVWAGSSDKLAWADKNQTLWLTSLKGKKVEVDRGRFDDITYYQFSADGRYLTYVKIAENGLPQIWLYDSKNNQRTTLSNGRTADFEPTFDPQGRYLYFLSNRDYNLTFGDHEFNYLYNKATRVYAAPLHDDVTMPGALISDEVSVAKSDDEQEKEKGSANKPITLTAEKMEMLAQPLAAKAGNYTHLTANENDLFVLAGIEPPYTLQMMAVALDAKSKNVADNVSAYRLAAGGEKLLVKVNGDFSIIDTKEQQQPTKSKLDTANMQMRIDPAIEWVQMYDDGWRTLRDWFYDPNMHGQDWQAIYDKYRPLVDHAGHRTDLDYVLSEIAGEMNAGHIYVQSGEQPKVDRVEGGLLGADIKSHPSGNFIISKIFKGENWHDAFRSPLTEPGVNISEGNFITAVNGIPSNSVSNIYELLQNSANKPITLSVSTAANGKDSRDLLVKPIKSETNLRYLDWVASRAAYVDKLSGGRVGYVHLPNTLFAGNRELFKQFLPQVNKEALIIDDRYNGGGFIPEHMIAMLAREPLNYWKRRGAEPNATPYYSHVGPKAMLINGYSSSGGDALPYYFRKLKLGSLIGTRTWGGLIGISGNPSLVDGGMVIASTFRFMDTDGNWAVENEGVSPDIEVIDRPELIFMGKDPSVERAVEELLKQLPEKRAAALQAPPAPTKF</sequence>
<dbReference type="EC" id="3.4.21.-" evidence="7"/>
<dbReference type="InterPro" id="IPR029414">
    <property type="entry name" value="Tricorn_PDZ"/>
</dbReference>
<keyword evidence="5 7" id="KW-0378">Hydrolase</keyword>
<evidence type="ECO:0000256" key="7">
    <source>
        <dbReference type="PIRNR" id="PIRNR036421"/>
    </source>
</evidence>
<evidence type="ECO:0000256" key="1">
    <source>
        <dbReference type="ARBA" id="ARBA00004496"/>
    </source>
</evidence>
<dbReference type="OrthoDB" id="9758793at2"/>
<evidence type="ECO:0000313" key="11">
    <source>
        <dbReference type="EMBL" id="RCU49284.1"/>
    </source>
</evidence>
<dbReference type="EMBL" id="QPID01000007">
    <property type="protein sequence ID" value="RCU49284.1"/>
    <property type="molecule type" value="Genomic_DNA"/>
</dbReference>
<dbReference type="InterPro" id="IPR028204">
    <property type="entry name" value="Tricorn_C1"/>
</dbReference>
<dbReference type="SUPFAM" id="SSF69304">
    <property type="entry name" value="Tricorn protease N-terminal domain"/>
    <property type="match status" value="1"/>
</dbReference>
<dbReference type="AlphaFoldDB" id="A0A368NI12"/>
<evidence type="ECO:0000256" key="4">
    <source>
        <dbReference type="ARBA" id="ARBA00022670"/>
    </source>
</evidence>
<proteinExistence type="inferred from homology"/>
<organism evidence="11 12">
    <name type="scientific">Corallincola holothuriorum</name>
    <dbReference type="NCBI Taxonomy" id="2282215"/>
    <lineage>
        <taxon>Bacteria</taxon>
        <taxon>Pseudomonadati</taxon>
        <taxon>Pseudomonadota</taxon>
        <taxon>Gammaproteobacteria</taxon>
        <taxon>Alteromonadales</taxon>
        <taxon>Psychromonadaceae</taxon>
        <taxon>Corallincola</taxon>
    </lineage>
</organism>
<dbReference type="InterPro" id="IPR012393">
    <property type="entry name" value="Tricorn_protease"/>
</dbReference>
<dbReference type="Gene3D" id="2.130.10.10">
    <property type="entry name" value="YVTN repeat-like/Quinoprotein amine dehydrogenase"/>
    <property type="match status" value="1"/>
</dbReference>
<evidence type="ECO:0000256" key="8">
    <source>
        <dbReference type="PIRSR" id="PIRSR036421-1"/>
    </source>
</evidence>
<feature type="region of interest" description="Disordered" evidence="9">
    <location>
        <begin position="332"/>
        <end position="352"/>
    </location>
</feature>
<feature type="active site" description="Charge relay system" evidence="8">
    <location>
        <position position="1012"/>
    </location>
</feature>
<dbReference type="Pfam" id="PF26550">
    <property type="entry name" value="Tricorn_2nd"/>
    <property type="match status" value="1"/>
</dbReference>
<dbReference type="Proteomes" id="UP000252558">
    <property type="component" value="Unassembled WGS sequence"/>
</dbReference>
<gene>
    <name evidence="11" type="ORF">DU002_12860</name>
</gene>
<evidence type="ECO:0000256" key="2">
    <source>
        <dbReference type="ARBA" id="ARBA00008524"/>
    </source>
</evidence>
<dbReference type="SUPFAM" id="SSF52096">
    <property type="entry name" value="ClpP/crotonase"/>
    <property type="match status" value="1"/>
</dbReference>
<dbReference type="SUPFAM" id="SSF82171">
    <property type="entry name" value="DPP6 N-terminal domain-like"/>
    <property type="match status" value="1"/>
</dbReference>
<keyword evidence="6 7" id="KW-0720">Serine protease</keyword>
<dbReference type="Pfam" id="PF26549">
    <property type="entry name" value="Tricorn_N"/>
    <property type="match status" value="1"/>
</dbReference>
<dbReference type="GO" id="GO:0006508">
    <property type="term" value="P:proteolysis"/>
    <property type="evidence" value="ECO:0007669"/>
    <property type="project" value="UniProtKB-UniRule"/>
</dbReference>
<name>A0A368NI12_9GAMM</name>
<dbReference type="CDD" id="cd10828">
    <property type="entry name" value="cpPDZ_Tricorn-protease"/>
    <property type="match status" value="1"/>
</dbReference>